<gene>
    <name evidence="2" type="ORF">PIBRA_LOCUS10449</name>
</gene>
<feature type="compositionally biased region" description="Low complexity" evidence="1">
    <location>
        <begin position="50"/>
        <end position="66"/>
    </location>
</feature>
<dbReference type="EMBL" id="CALOZG010000040">
    <property type="protein sequence ID" value="CAH4034245.1"/>
    <property type="molecule type" value="Genomic_DNA"/>
</dbReference>
<accession>A0A9P0TSV6</accession>
<sequence>MDPKKKKLSREELLQKNDPEKREKEKSKYQKKKEKDPEEDTLPMIPATPVPVHISPASSPAVSSTSLQQRRKEATKRQQKNNKIARLEKKLEKYKKRLSRFNSKNKKIVEDTPKTKILKMLEEPDQRKEVVKNALFGDVIRKQLKEN</sequence>
<dbReference type="AlphaFoldDB" id="A0A9P0TSV6"/>
<proteinExistence type="predicted"/>
<evidence type="ECO:0000256" key="1">
    <source>
        <dbReference type="SAM" id="MobiDB-lite"/>
    </source>
</evidence>
<name>A0A9P0TSV6_PIEBR</name>
<evidence type="ECO:0000313" key="2">
    <source>
        <dbReference type="EMBL" id="CAH4034245.1"/>
    </source>
</evidence>
<dbReference type="Proteomes" id="UP001152562">
    <property type="component" value="Unassembled WGS sequence"/>
</dbReference>
<protein>
    <submittedName>
        <fullName evidence="2">Uncharacterized protein</fullName>
    </submittedName>
</protein>
<feature type="region of interest" description="Disordered" evidence="1">
    <location>
        <begin position="1"/>
        <end position="83"/>
    </location>
</feature>
<feature type="compositionally biased region" description="Basic and acidic residues" evidence="1">
    <location>
        <begin position="1"/>
        <end position="36"/>
    </location>
</feature>
<reference evidence="2" key="1">
    <citation type="submission" date="2022-05" db="EMBL/GenBank/DDBJ databases">
        <authorList>
            <person name="Okamura Y."/>
        </authorList>
    </citation>
    <scope>NUCLEOTIDE SEQUENCE</scope>
</reference>
<comment type="caution">
    <text evidence="2">The sequence shown here is derived from an EMBL/GenBank/DDBJ whole genome shotgun (WGS) entry which is preliminary data.</text>
</comment>
<evidence type="ECO:0000313" key="3">
    <source>
        <dbReference type="Proteomes" id="UP001152562"/>
    </source>
</evidence>
<organism evidence="2 3">
    <name type="scientific">Pieris brassicae</name>
    <name type="common">White butterfly</name>
    <name type="synonym">Large white butterfly</name>
    <dbReference type="NCBI Taxonomy" id="7116"/>
    <lineage>
        <taxon>Eukaryota</taxon>
        <taxon>Metazoa</taxon>
        <taxon>Ecdysozoa</taxon>
        <taxon>Arthropoda</taxon>
        <taxon>Hexapoda</taxon>
        <taxon>Insecta</taxon>
        <taxon>Pterygota</taxon>
        <taxon>Neoptera</taxon>
        <taxon>Endopterygota</taxon>
        <taxon>Lepidoptera</taxon>
        <taxon>Glossata</taxon>
        <taxon>Ditrysia</taxon>
        <taxon>Papilionoidea</taxon>
        <taxon>Pieridae</taxon>
        <taxon>Pierinae</taxon>
        <taxon>Pieris</taxon>
    </lineage>
</organism>
<keyword evidence="3" id="KW-1185">Reference proteome</keyword>